<evidence type="ECO:0000259" key="6">
    <source>
        <dbReference type="Pfam" id="PF04542"/>
    </source>
</evidence>
<accession>A0A2W4W865</accession>
<dbReference type="GO" id="GO:0016987">
    <property type="term" value="F:sigma factor activity"/>
    <property type="evidence" value="ECO:0007669"/>
    <property type="project" value="UniProtKB-KW"/>
</dbReference>
<evidence type="ECO:0000313" key="9">
    <source>
        <dbReference type="Proteomes" id="UP000249354"/>
    </source>
</evidence>
<feature type="domain" description="RNA polymerase sigma factor 70 region 4 type 2" evidence="7">
    <location>
        <begin position="186"/>
        <end position="236"/>
    </location>
</feature>
<dbReference type="NCBIfam" id="TIGR02937">
    <property type="entry name" value="sigma70-ECF"/>
    <property type="match status" value="1"/>
</dbReference>
<dbReference type="SUPFAM" id="SSF88659">
    <property type="entry name" value="Sigma3 and sigma4 domains of RNA polymerase sigma factors"/>
    <property type="match status" value="1"/>
</dbReference>
<keyword evidence="3" id="KW-0731">Sigma factor</keyword>
<evidence type="ECO:0000259" key="7">
    <source>
        <dbReference type="Pfam" id="PF08281"/>
    </source>
</evidence>
<evidence type="ECO:0000256" key="2">
    <source>
        <dbReference type="ARBA" id="ARBA00023015"/>
    </source>
</evidence>
<evidence type="ECO:0000256" key="3">
    <source>
        <dbReference type="ARBA" id="ARBA00023082"/>
    </source>
</evidence>
<dbReference type="InterPro" id="IPR013324">
    <property type="entry name" value="RNA_pol_sigma_r3/r4-like"/>
</dbReference>
<dbReference type="Pfam" id="PF08281">
    <property type="entry name" value="Sigma70_r4_2"/>
    <property type="match status" value="1"/>
</dbReference>
<dbReference type="InterPro" id="IPR036388">
    <property type="entry name" value="WH-like_DNA-bd_sf"/>
</dbReference>
<evidence type="ECO:0000256" key="1">
    <source>
        <dbReference type="ARBA" id="ARBA00010641"/>
    </source>
</evidence>
<dbReference type="InterPro" id="IPR013325">
    <property type="entry name" value="RNA_pol_sigma_r2"/>
</dbReference>
<gene>
    <name evidence="8" type="ORF">DCF25_13750</name>
</gene>
<dbReference type="PANTHER" id="PTHR43133:SF8">
    <property type="entry name" value="RNA POLYMERASE SIGMA FACTOR HI_1459-RELATED"/>
    <property type="match status" value="1"/>
</dbReference>
<comment type="similarity">
    <text evidence="1">Belongs to the sigma-70 factor family. ECF subfamily.</text>
</comment>
<organism evidence="8 9">
    <name type="scientific">Leptolyngbya foveolarum</name>
    <dbReference type="NCBI Taxonomy" id="47253"/>
    <lineage>
        <taxon>Bacteria</taxon>
        <taxon>Bacillati</taxon>
        <taxon>Cyanobacteriota</taxon>
        <taxon>Cyanophyceae</taxon>
        <taxon>Leptolyngbyales</taxon>
        <taxon>Leptolyngbyaceae</taxon>
        <taxon>Leptolyngbya group</taxon>
        <taxon>Leptolyngbya</taxon>
    </lineage>
</organism>
<dbReference type="PANTHER" id="PTHR43133">
    <property type="entry name" value="RNA POLYMERASE ECF-TYPE SIGMA FACTO"/>
    <property type="match status" value="1"/>
</dbReference>
<dbReference type="Pfam" id="PF04542">
    <property type="entry name" value="Sigma70_r2"/>
    <property type="match status" value="1"/>
</dbReference>
<sequence length="252" mass="28670">MSSLSQLSYSRSSSNFSAKSFGGASLHVVPPAAEAPTNSASTTCASTTCALTTLSNNELIIRCQELAKKDRPAFEELVSRYQRYVDKLLYHLASDWTDRADLAQEVWIRVYRSIHRLKEPVKFKSWLGRITTNLFYDELRRRKRYQGFVSLDAPRYSSDGQYDWELPSEEPTPADIMMTQEFHDHLKQAMQELPEVFQKTIAMRELQGLSYEEIANTTGVSLGTVKSRIARARQRLQEKLSAYLVAGEASAR</sequence>
<evidence type="ECO:0000313" key="8">
    <source>
        <dbReference type="EMBL" id="PZO15358.1"/>
    </source>
</evidence>
<reference evidence="9" key="1">
    <citation type="submission" date="2018-04" db="EMBL/GenBank/DDBJ databases">
        <authorList>
            <person name="Cornet L."/>
        </authorList>
    </citation>
    <scope>NUCLEOTIDE SEQUENCE [LARGE SCALE GENOMIC DNA]</scope>
</reference>
<dbReference type="CDD" id="cd06171">
    <property type="entry name" value="Sigma70_r4"/>
    <property type="match status" value="1"/>
</dbReference>
<dbReference type="InterPro" id="IPR013249">
    <property type="entry name" value="RNA_pol_sigma70_r4_t2"/>
</dbReference>
<dbReference type="InterPro" id="IPR014284">
    <property type="entry name" value="RNA_pol_sigma-70_dom"/>
</dbReference>
<name>A0A2W4W865_9CYAN</name>
<dbReference type="Gene3D" id="1.10.10.10">
    <property type="entry name" value="Winged helix-like DNA-binding domain superfamily/Winged helix DNA-binding domain"/>
    <property type="match status" value="1"/>
</dbReference>
<dbReference type="SUPFAM" id="SSF88946">
    <property type="entry name" value="Sigma2 domain of RNA polymerase sigma factors"/>
    <property type="match status" value="1"/>
</dbReference>
<evidence type="ECO:0000256" key="5">
    <source>
        <dbReference type="ARBA" id="ARBA00023163"/>
    </source>
</evidence>
<keyword evidence="5" id="KW-0804">Transcription</keyword>
<dbReference type="Gene3D" id="1.10.1740.10">
    <property type="match status" value="1"/>
</dbReference>
<proteinExistence type="inferred from homology"/>
<dbReference type="Proteomes" id="UP000249354">
    <property type="component" value="Unassembled WGS sequence"/>
</dbReference>
<dbReference type="GO" id="GO:0006352">
    <property type="term" value="P:DNA-templated transcription initiation"/>
    <property type="evidence" value="ECO:0007669"/>
    <property type="project" value="InterPro"/>
</dbReference>
<feature type="domain" description="RNA polymerase sigma-70 region 2" evidence="6">
    <location>
        <begin position="77"/>
        <end position="144"/>
    </location>
</feature>
<dbReference type="InterPro" id="IPR007627">
    <property type="entry name" value="RNA_pol_sigma70_r2"/>
</dbReference>
<dbReference type="GO" id="GO:0003677">
    <property type="term" value="F:DNA binding"/>
    <property type="evidence" value="ECO:0007669"/>
    <property type="project" value="UniProtKB-KW"/>
</dbReference>
<dbReference type="InterPro" id="IPR039425">
    <property type="entry name" value="RNA_pol_sigma-70-like"/>
</dbReference>
<comment type="caution">
    <text evidence="8">The sequence shown here is derived from an EMBL/GenBank/DDBJ whole genome shotgun (WGS) entry which is preliminary data.</text>
</comment>
<evidence type="ECO:0000256" key="4">
    <source>
        <dbReference type="ARBA" id="ARBA00023125"/>
    </source>
</evidence>
<dbReference type="EMBL" id="QBMC01000094">
    <property type="protein sequence ID" value="PZO15358.1"/>
    <property type="molecule type" value="Genomic_DNA"/>
</dbReference>
<reference evidence="8 9" key="2">
    <citation type="submission" date="2018-06" db="EMBL/GenBank/DDBJ databases">
        <title>Metagenomic assembly of (sub)arctic Cyanobacteria and their associated microbiome from non-axenic cultures.</title>
        <authorList>
            <person name="Baurain D."/>
        </authorList>
    </citation>
    <scope>NUCLEOTIDE SEQUENCE [LARGE SCALE GENOMIC DNA]</scope>
    <source>
        <strain evidence="8">ULC129bin1</strain>
    </source>
</reference>
<keyword evidence="4" id="KW-0238">DNA-binding</keyword>
<dbReference type="AlphaFoldDB" id="A0A2W4W865"/>
<keyword evidence="2" id="KW-0805">Transcription regulation</keyword>
<protein>
    <submittedName>
        <fullName evidence="8">RNA polymerase subunit sigma</fullName>
    </submittedName>
</protein>